<comment type="caution">
    <text evidence="2">The sequence shown here is derived from an EMBL/GenBank/DDBJ whole genome shotgun (WGS) entry which is preliminary data.</text>
</comment>
<organism evidence="2 3">
    <name type="scientific">Plasticicumulans lactativorans</name>
    <dbReference type="NCBI Taxonomy" id="1133106"/>
    <lineage>
        <taxon>Bacteria</taxon>
        <taxon>Pseudomonadati</taxon>
        <taxon>Pseudomonadota</taxon>
        <taxon>Gammaproteobacteria</taxon>
        <taxon>Candidatus Competibacteraceae</taxon>
        <taxon>Plasticicumulans</taxon>
    </lineage>
</organism>
<proteinExistence type="predicted"/>
<dbReference type="OrthoDB" id="9776313at2"/>
<dbReference type="Pfam" id="PF01370">
    <property type="entry name" value="Epimerase"/>
    <property type="match status" value="1"/>
</dbReference>
<dbReference type="PANTHER" id="PTHR12126:SF11">
    <property type="entry name" value="NADH DEHYDROGENASE [UBIQUINONE] 1 ALPHA SUBCOMPLEX SUBUNIT 9, MITOCHONDRIAL"/>
    <property type="match status" value="1"/>
</dbReference>
<dbReference type="InterPro" id="IPR001509">
    <property type="entry name" value="Epimerase_deHydtase"/>
</dbReference>
<protein>
    <submittedName>
        <fullName evidence="2">NADH dehydrogenase</fullName>
    </submittedName>
</protein>
<dbReference type="InterPro" id="IPR036291">
    <property type="entry name" value="NAD(P)-bd_dom_sf"/>
</dbReference>
<gene>
    <name evidence="2" type="ORF">EV699_10518</name>
</gene>
<dbReference type="CDD" id="cd05271">
    <property type="entry name" value="NDUFA9_like_SDR_a"/>
    <property type="match status" value="1"/>
</dbReference>
<sequence length="318" mass="34413">MNVQSVCVLGGTGFVGRHLVTRLANSGRQVTVLTRHRERRCRELLVMPNVELVEAQVGDRAALLAAFAGQDAVINLIGILNEDTAQRFDDVHATLPGRVADACREAGVARLLHMSALNADAVNGASHYLKSKGIGEDAAHAVSGVAVTSFRPSIIFGGDDSFFNRFARLLRLAPALPLACPGARFQPVYVGDVANAFVRSLDAADSVGQRLELGGPRIYTLRELVEYTAQLIGVKRLVIGLPDGLARLQAAIFERLPGKPFTTDNYRSLQVDSVVRGTDGFALLGITPRSVEAVMPREMKSRNYRGSYDGYRTRAARD</sequence>
<keyword evidence="3" id="KW-1185">Reference proteome</keyword>
<feature type="domain" description="NAD-dependent epimerase/dehydratase" evidence="1">
    <location>
        <begin position="6"/>
        <end position="208"/>
    </location>
</feature>
<dbReference type="GO" id="GO:0044877">
    <property type="term" value="F:protein-containing complex binding"/>
    <property type="evidence" value="ECO:0007669"/>
    <property type="project" value="TreeGrafter"/>
</dbReference>
<dbReference type="InterPro" id="IPR051207">
    <property type="entry name" value="ComplexI_NDUFA9_subunit"/>
</dbReference>
<dbReference type="SUPFAM" id="SSF51735">
    <property type="entry name" value="NAD(P)-binding Rossmann-fold domains"/>
    <property type="match status" value="1"/>
</dbReference>
<name>A0A4R2LCU1_9GAMM</name>
<accession>A0A4R2LCU1</accession>
<dbReference type="PANTHER" id="PTHR12126">
    <property type="entry name" value="NADH-UBIQUINONE OXIDOREDUCTASE 39 KDA SUBUNIT-RELATED"/>
    <property type="match status" value="1"/>
</dbReference>
<dbReference type="AlphaFoldDB" id="A0A4R2LCU1"/>
<dbReference type="Gene3D" id="3.40.50.720">
    <property type="entry name" value="NAD(P)-binding Rossmann-like Domain"/>
    <property type="match status" value="1"/>
</dbReference>
<dbReference type="RefSeq" id="WP_132539485.1">
    <property type="nucleotide sequence ID" value="NZ_SLWY01000005.1"/>
</dbReference>
<evidence type="ECO:0000313" key="3">
    <source>
        <dbReference type="Proteomes" id="UP000295765"/>
    </source>
</evidence>
<dbReference type="EMBL" id="SLWY01000005">
    <property type="protein sequence ID" value="TCO82236.1"/>
    <property type="molecule type" value="Genomic_DNA"/>
</dbReference>
<evidence type="ECO:0000313" key="2">
    <source>
        <dbReference type="EMBL" id="TCO82236.1"/>
    </source>
</evidence>
<dbReference type="Proteomes" id="UP000295765">
    <property type="component" value="Unassembled WGS sequence"/>
</dbReference>
<evidence type="ECO:0000259" key="1">
    <source>
        <dbReference type="Pfam" id="PF01370"/>
    </source>
</evidence>
<reference evidence="2 3" key="1">
    <citation type="submission" date="2019-03" db="EMBL/GenBank/DDBJ databases">
        <title>Genomic Encyclopedia of Type Strains, Phase IV (KMG-IV): sequencing the most valuable type-strain genomes for metagenomic binning, comparative biology and taxonomic classification.</title>
        <authorList>
            <person name="Goeker M."/>
        </authorList>
    </citation>
    <scope>NUCLEOTIDE SEQUENCE [LARGE SCALE GENOMIC DNA]</scope>
    <source>
        <strain evidence="2 3">DSM 25287</strain>
    </source>
</reference>